<feature type="region of interest" description="Disordered" evidence="1">
    <location>
        <begin position="96"/>
        <end position="191"/>
    </location>
</feature>
<sequence length="191" mass="20624">MYGNETVSSVSVKSGGSYSREDSVADFEDDMSRRRYDTFLSDSPLEPPVEYGGRPSSPDRADYEPPEQYADALRRNSYACTMGAGVEPMSSKLNTTYVTQPPRAPHFRPSALDAPTPDLLHSSGPGSGYFPPEPPAGPGRHYSTLPHQRRAAAATAAAPLSSFSRQCSRLASPPPTVITETPPLEQRGHLV</sequence>
<dbReference type="AlphaFoldDB" id="A0A6A4WFG5"/>
<feature type="region of interest" description="Disordered" evidence="1">
    <location>
        <begin position="1"/>
        <end position="66"/>
    </location>
</feature>
<organism evidence="2 3">
    <name type="scientific">Amphibalanus amphitrite</name>
    <name type="common">Striped barnacle</name>
    <name type="synonym">Balanus amphitrite</name>
    <dbReference type="NCBI Taxonomy" id="1232801"/>
    <lineage>
        <taxon>Eukaryota</taxon>
        <taxon>Metazoa</taxon>
        <taxon>Ecdysozoa</taxon>
        <taxon>Arthropoda</taxon>
        <taxon>Crustacea</taxon>
        <taxon>Multicrustacea</taxon>
        <taxon>Cirripedia</taxon>
        <taxon>Thoracica</taxon>
        <taxon>Thoracicalcarea</taxon>
        <taxon>Balanomorpha</taxon>
        <taxon>Balanoidea</taxon>
        <taxon>Balanidae</taxon>
        <taxon>Amphibalaninae</taxon>
        <taxon>Amphibalanus</taxon>
    </lineage>
</organism>
<name>A0A6A4WFG5_AMPAM</name>
<keyword evidence="3" id="KW-1185">Reference proteome</keyword>
<accession>A0A6A4WFG5</accession>
<proteinExistence type="predicted"/>
<dbReference type="EMBL" id="VIIS01001067">
    <property type="protein sequence ID" value="KAF0302380.1"/>
    <property type="molecule type" value="Genomic_DNA"/>
</dbReference>
<protein>
    <submittedName>
        <fullName evidence="2">Uncharacterized protein</fullName>
    </submittedName>
</protein>
<evidence type="ECO:0000313" key="2">
    <source>
        <dbReference type="EMBL" id="KAF0302380.1"/>
    </source>
</evidence>
<evidence type="ECO:0000256" key="1">
    <source>
        <dbReference type="SAM" id="MobiDB-lite"/>
    </source>
</evidence>
<gene>
    <name evidence="2" type="ORF">FJT64_025516</name>
</gene>
<comment type="caution">
    <text evidence="2">The sequence shown here is derived from an EMBL/GenBank/DDBJ whole genome shotgun (WGS) entry which is preliminary data.</text>
</comment>
<reference evidence="2 3" key="1">
    <citation type="submission" date="2019-07" db="EMBL/GenBank/DDBJ databases">
        <title>Draft genome assembly of a fouling barnacle, Amphibalanus amphitrite (Darwin, 1854): The first reference genome for Thecostraca.</title>
        <authorList>
            <person name="Kim W."/>
        </authorList>
    </citation>
    <scope>NUCLEOTIDE SEQUENCE [LARGE SCALE GENOMIC DNA]</scope>
    <source>
        <strain evidence="2">SNU_AA5</strain>
        <tissue evidence="2">Soma without cirri and trophi</tissue>
    </source>
</reference>
<dbReference type="Proteomes" id="UP000440578">
    <property type="component" value="Unassembled WGS sequence"/>
</dbReference>
<dbReference type="OrthoDB" id="10028801at2759"/>
<feature type="compositionally biased region" description="Low complexity" evidence="1">
    <location>
        <begin position="7"/>
        <end position="18"/>
    </location>
</feature>
<evidence type="ECO:0000313" key="3">
    <source>
        <dbReference type="Proteomes" id="UP000440578"/>
    </source>
</evidence>